<gene>
    <name evidence="2" type="ORF">Taro_032916</name>
</gene>
<feature type="compositionally biased region" description="Polar residues" evidence="1">
    <location>
        <begin position="93"/>
        <end position="108"/>
    </location>
</feature>
<reference evidence="2" key="1">
    <citation type="submission" date="2017-07" db="EMBL/GenBank/DDBJ databases">
        <title>Taro Niue Genome Assembly and Annotation.</title>
        <authorList>
            <person name="Atibalentja N."/>
            <person name="Keating K."/>
            <person name="Fields C.J."/>
        </authorList>
    </citation>
    <scope>NUCLEOTIDE SEQUENCE</scope>
    <source>
        <strain evidence="2">Niue_2</strain>
        <tissue evidence="2">Leaf</tissue>
    </source>
</reference>
<feature type="compositionally biased region" description="Polar residues" evidence="1">
    <location>
        <begin position="68"/>
        <end position="85"/>
    </location>
</feature>
<dbReference type="EMBL" id="NMUH01002472">
    <property type="protein sequence ID" value="MQM00185.1"/>
    <property type="molecule type" value="Genomic_DNA"/>
</dbReference>
<evidence type="ECO:0000313" key="2">
    <source>
        <dbReference type="EMBL" id="MQM00185.1"/>
    </source>
</evidence>
<accession>A0A843W5C6</accession>
<dbReference type="AlphaFoldDB" id="A0A843W5C6"/>
<proteinExistence type="predicted"/>
<feature type="region of interest" description="Disordered" evidence="1">
    <location>
        <begin position="49"/>
        <end position="111"/>
    </location>
</feature>
<evidence type="ECO:0000256" key="1">
    <source>
        <dbReference type="SAM" id="MobiDB-lite"/>
    </source>
</evidence>
<feature type="compositionally biased region" description="Polar residues" evidence="1">
    <location>
        <begin position="50"/>
        <end position="60"/>
    </location>
</feature>
<organism evidence="2 3">
    <name type="scientific">Colocasia esculenta</name>
    <name type="common">Wild taro</name>
    <name type="synonym">Arum esculentum</name>
    <dbReference type="NCBI Taxonomy" id="4460"/>
    <lineage>
        <taxon>Eukaryota</taxon>
        <taxon>Viridiplantae</taxon>
        <taxon>Streptophyta</taxon>
        <taxon>Embryophyta</taxon>
        <taxon>Tracheophyta</taxon>
        <taxon>Spermatophyta</taxon>
        <taxon>Magnoliopsida</taxon>
        <taxon>Liliopsida</taxon>
        <taxon>Araceae</taxon>
        <taxon>Aroideae</taxon>
        <taxon>Colocasieae</taxon>
        <taxon>Colocasia</taxon>
    </lineage>
</organism>
<protein>
    <submittedName>
        <fullName evidence="2">Uncharacterized protein</fullName>
    </submittedName>
</protein>
<comment type="caution">
    <text evidence="2">The sequence shown here is derived from an EMBL/GenBank/DDBJ whole genome shotgun (WGS) entry which is preliminary data.</text>
</comment>
<evidence type="ECO:0000313" key="3">
    <source>
        <dbReference type="Proteomes" id="UP000652761"/>
    </source>
</evidence>
<dbReference type="Proteomes" id="UP000652761">
    <property type="component" value="Unassembled WGS sequence"/>
</dbReference>
<name>A0A843W5C6_COLES</name>
<sequence length="142" mass="15992">MTREVSTHPSMVSTHHLSVKGKKLKNCLDCVDTCQRVCRHELQIPGISVPRSTHSQSRSTLDPVPRTASLQNWDSRSTHSQSRSTLDPVPRTASLQIWDSRSTHSQSKSTRDLLPRTSVLIFGTVCRHHHQGRSTHYGKFAT</sequence>
<keyword evidence="3" id="KW-1185">Reference proteome</keyword>